<proteinExistence type="predicted"/>
<dbReference type="Proteomes" id="UP001596398">
    <property type="component" value="Unassembled WGS sequence"/>
</dbReference>
<dbReference type="SUPFAM" id="SSF53335">
    <property type="entry name" value="S-adenosyl-L-methionine-dependent methyltransferases"/>
    <property type="match status" value="1"/>
</dbReference>
<comment type="caution">
    <text evidence="1">The sequence shown here is derived from an EMBL/GenBank/DDBJ whole genome shotgun (WGS) entry which is preliminary data.</text>
</comment>
<protein>
    <submittedName>
        <fullName evidence="1">Class I SAM-dependent methyltransferase</fullName>
        <ecNumber evidence="1">2.1.1.-</ecNumber>
    </submittedName>
</protein>
<dbReference type="GO" id="GO:0008168">
    <property type="term" value="F:methyltransferase activity"/>
    <property type="evidence" value="ECO:0007669"/>
    <property type="project" value="UniProtKB-KW"/>
</dbReference>
<evidence type="ECO:0000313" key="1">
    <source>
        <dbReference type="EMBL" id="MFC7235546.1"/>
    </source>
</evidence>
<dbReference type="EMBL" id="JBHTAP010000001">
    <property type="protein sequence ID" value="MFC7235546.1"/>
    <property type="molecule type" value="Genomic_DNA"/>
</dbReference>
<organism evidence="1 2">
    <name type="scientific">Halosegnis marinus</name>
    <dbReference type="NCBI Taxonomy" id="3034023"/>
    <lineage>
        <taxon>Archaea</taxon>
        <taxon>Methanobacteriati</taxon>
        <taxon>Methanobacteriota</taxon>
        <taxon>Stenosarchaea group</taxon>
        <taxon>Halobacteria</taxon>
        <taxon>Halobacteriales</taxon>
        <taxon>Natronomonadaceae</taxon>
        <taxon>Halosegnis</taxon>
    </lineage>
</organism>
<evidence type="ECO:0000313" key="2">
    <source>
        <dbReference type="Proteomes" id="UP001596398"/>
    </source>
</evidence>
<gene>
    <name evidence="1" type="ORF">ACFQJ4_09500</name>
</gene>
<keyword evidence="1" id="KW-0489">Methyltransferase</keyword>
<dbReference type="GeneID" id="79267242"/>
<sequence length="277" mass="31663">MNRIVHLRNLYDRYGPIGLVQEAARRPKRLVEVVRGNTNHFYTLENTVYWEDIVTIVPQVVDCSQDEAVAVWEEIRGDTRVEQELTAGLRRTGERPDGLHSNWREFLYVLVRLTEPTCVVETGIYDGLSATYILAALRKNGCGELISIDINNQERLPSDIENVDAGWLVPPYLQGAWTRKFGDAKELLPTVLETETPDVFIHDSLHTAEHMRFEFETATEFMEPGGFLVTDNCRFNNVFRAYVESSFASVAFWPNTEYALSPSKERVDDRFGIGVLQ</sequence>
<dbReference type="Pfam" id="PF13578">
    <property type="entry name" value="Methyltransf_24"/>
    <property type="match status" value="1"/>
</dbReference>
<dbReference type="RefSeq" id="WP_276233682.1">
    <property type="nucleotide sequence ID" value="NZ_CP119802.1"/>
</dbReference>
<accession>A0ABD5ZPN8</accession>
<dbReference type="GO" id="GO:0032259">
    <property type="term" value="P:methylation"/>
    <property type="evidence" value="ECO:0007669"/>
    <property type="project" value="UniProtKB-KW"/>
</dbReference>
<dbReference type="EC" id="2.1.1.-" evidence="1"/>
<dbReference type="InterPro" id="IPR029063">
    <property type="entry name" value="SAM-dependent_MTases_sf"/>
</dbReference>
<name>A0ABD5ZPN8_9EURY</name>
<keyword evidence="1" id="KW-0808">Transferase</keyword>
<keyword evidence="2" id="KW-1185">Reference proteome</keyword>
<dbReference type="Gene3D" id="3.40.50.150">
    <property type="entry name" value="Vaccinia Virus protein VP39"/>
    <property type="match status" value="1"/>
</dbReference>
<reference evidence="1 2" key="1">
    <citation type="journal article" date="2019" name="Int. J. Syst. Evol. Microbiol.">
        <title>The Global Catalogue of Microorganisms (GCM) 10K type strain sequencing project: providing services to taxonomists for standard genome sequencing and annotation.</title>
        <authorList>
            <consortium name="The Broad Institute Genomics Platform"/>
            <consortium name="The Broad Institute Genome Sequencing Center for Infectious Disease"/>
            <person name="Wu L."/>
            <person name="Ma J."/>
        </authorList>
    </citation>
    <scope>NUCLEOTIDE SEQUENCE [LARGE SCALE GENOMIC DNA]</scope>
    <source>
        <strain evidence="1 2">DT85</strain>
    </source>
</reference>
<dbReference type="AlphaFoldDB" id="A0ABD5ZPN8"/>